<proteinExistence type="predicted"/>
<keyword evidence="4" id="KW-1185">Reference proteome</keyword>
<organism evidence="3 4">
    <name type="scientific">Paraglomus occultum</name>
    <dbReference type="NCBI Taxonomy" id="144539"/>
    <lineage>
        <taxon>Eukaryota</taxon>
        <taxon>Fungi</taxon>
        <taxon>Fungi incertae sedis</taxon>
        <taxon>Mucoromycota</taxon>
        <taxon>Glomeromycotina</taxon>
        <taxon>Glomeromycetes</taxon>
        <taxon>Paraglomerales</taxon>
        <taxon>Paraglomeraceae</taxon>
        <taxon>Paraglomus</taxon>
    </lineage>
</organism>
<accession>A0A9N9F7J8</accession>
<dbReference type="EMBL" id="CAJVPJ010000349">
    <property type="protein sequence ID" value="CAG8514912.1"/>
    <property type="molecule type" value="Genomic_DNA"/>
</dbReference>
<gene>
    <name evidence="3" type="ORF">POCULU_LOCUS3267</name>
</gene>
<reference evidence="3" key="1">
    <citation type="submission" date="2021-06" db="EMBL/GenBank/DDBJ databases">
        <authorList>
            <person name="Kallberg Y."/>
            <person name="Tangrot J."/>
            <person name="Rosling A."/>
        </authorList>
    </citation>
    <scope>NUCLEOTIDE SEQUENCE</scope>
    <source>
        <strain evidence="3">IA702</strain>
    </source>
</reference>
<keyword evidence="2" id="KW-0732">Signal</keyword>
<name>A0A9N9F7J8_9GLOM</name>
<feature type="compositionally biased region" description="Polar residues" evidence="1">
    <location>
        <begin position="67"/>
        <end position="78"/>
    </location>
</feature>
<dbReference type="OrthoDB" id="10448944at2759"/>
<evidence type="ECO:0000313" key="3">
    <source>
        <dbReference type="EMBL" id="CAG8514912.1"/>
    </source>
</evidence>
<comment type="caution">
    <text evidence="3">The sequence shown here is derived from an EMBL/GenBank/DDBJ whole genome shotgun (WGS) entry which is preliminary data.</text>
</comment>
<evidence type="ECO:0000313" key="4">
    <source>
        <dbReference type="Proteomes" id="UP000789572"/>
    </source>
</evidence>
<feature type="signal peptide" evidence="2">
    <location>
        <begin position="1"/>
        <end position="23"/>
    </location>
</feature>
<protein>
    <submittedName>
        <fullName evidence="3">6994_t:CDS:1</fullName>
    </submittedName>
</protein>
<evidence type="ECO:0000256" key="2">
    <source>
        <dbReference type="SAM" id="SignalP"/>
    </source>
</evidence>
<feature type="chain" id="PRO_5040292442" evidence="2">
    <location>
        <begin position="24"/>
        <end position="78"/>
    </location>
</feature>
<feature type="region of interest" description="Disordered" evidence="1">
    <location>
        <begin position="33"/>
        <end position="78"/>
    </location>
</feature>
<dbReference type="AlphaFoldDB" id="A0A9N9F7J8"/>
<sequence length="78" mass="8536">MTKLLRLTFVVFAVIMLATVIVSIPLPVNESNLNKRLAATDGPDRDVEHCSKRKRCPPPLFAPPQKGHTNNNGQTDAA</sequence>
<evidence type="ECO:0000256" key="1">
    <source>
        <dbReference type="SAM" id="MobiDB-lite"/>
    </source>
</evidence>
<dbReference type="Proteomes" id="UP000789572">
    <property type="component" value="Unassembled WGS sequence"/>
</dbReference>